<dbReference type="InterPro" id="IPR001992">
    <property type="entry name" value="T2SS_GspF/T4SS_PilC_CS"/>
</dbReference>
<dbReference type="InterPro" id="IPR011850">
    <property type="entry name" value="T2SS_GspF"/>
</dbReference>
<keyword evidence="19" id="KW-1185">Reference proteome</keyword>
<evidence type="ECO:0000256" key="2">
    <source>
        <dbReference type="ARBA" id="ARBA00004429"/>
    </source>
</evidence>
<dbReference type="eggNOG" id="COG1459">
    <property type="taxonomic scope" value="Bacteria"/>
</dbReference>
<evidence type="ECO:0000256" key="10">
    <source>
        <dbReference type="ARBA" id="ARBA00022927"/>
    </source>
</evidence>
<comment type="caution">
    <text evidence="18">The sequence shown here is derived from an EMBL/GenBank/DDBJ whole genome shotgun (WGS) entry which is preliminary data.</text>
</comment>
<feature type="domain" description="Type II secretion system protein GspF" evidence="17">
    <location>
        <begin position="282"/>
        <end position="404"/>
    </location>
</feature>
<dbReference type="GO" id="GO:0015627">
    <property type="term" value="C:type II protein secretion system complex"/>
    <property type="evidence" value="ECO:0007669"/>
    <property type="project" value="InterPro"/>
</dbReference>
<comment type="function">
    <text evidence="1">Component of the type II secretion system inner membrane complex required for the energy-dependent secretion of extracellular factors such as proteases and toxins from the periplasm.</text>
</comment>
<evidence type="ECO:0000256" key="11">
    <source>
        <dbReference type="ARBA" id="ARBA00022989"/>
    </source>
</evidence>
<accession>A0A0B0HE31</accession>
<evidence type="ECO:0000256" key="7">
    <source>
        <dbReference type="ARBA" id="ARBA00022692"/>
    </source>
</evidence>
<dbReference type="PROSITE" id="PS00874">
    <property type="entry name" value="T2SP_F"/>
    <property type="match status" value="1"/>
</dbReference>
<dbReference type="RefSeq" id="WP_043115390.1">
    <property type="nucleotide sequence ID" value="NZ_JRAA01000001.1"/>
</dbReference>
<keyword evidence="12 16" id="KW-0472">Membrane</keyword>
<dbReference type="PANTHER" id="PTHR30012">
    <property type="entry name" value="GENERAL SECRETION PATHWAY PROTEIN"/>
    <property type="match status" value="1"/>
</dbReference>
<evidence type="ECO:0000256" key="9">
    <source>
        <dbReference type="ARBA" id="ARBA00022837"/>
    </source>
</evidence>
<dbReference type="InterPro" id="IPR042094">
    <property type="entry name" value="T2SS_GspF_sf"/>
</dbReference>
<feature type="transmembrane region" description="Helical" evidence="16">
    <location>
        <begin position="179"/>
        <end position="201"/>
    </location>
</feature>
<evidence type="ECO:0000256" key="16">
    <source>
        <dbReference type="SAM" id="Phobius"/>
    </source>
</evidence>
<evidence type="ECO:0000256" key="13">
    <source>
        <dbReference type="ARBA" id="ARBA00030750"/>
    </source>
</evidence>
<comment type="similarity">
    <text evidence="3 14">Belongs to the GSP F family.</text>
</comment>
<evidence type="ECO:0000256" key="4">
    <source>
        <dbReference type="ARBA" id="ARBA00022448"/>
    </source>
</evidence>
<evidence type="ECO:0000256" key="8">
    <source>
        <dbReference type="ARBA" id="ARBA00022723"/>
    </source>
</evidence>
<evidence type="ECO:0000256" key="15">
    <source>
        <dbReference type="SAM" id="MobiDB-lite"/>
    </source>
</evidence>
<evidence type="ECO:0000256" key="14">
    <source>
        <dbReference type="RuleBase" id="RU003923"/>
    </source>
</evidence>
<keyword evidence="6" id="KW-0997">Cell inner membrane</keyword>
<dbReference type="PATRIC" id="fig|2340.3.peg.231"/>
<dbReference type="InterPro" id="IPR003004">
    <property type="entry name" value="GspF/PilC"/>
</dbReference>
<evidence type="ECO:0000256" key="5">
    <source>
        <dbReference type="ARBA" id="ARBA00022475"/>
    </source>
</evidence>
<evidence type="ECO:0000256" key="1">
    <source>
        <dbReference type="ARBA" id="ARBA00002684"/>
    </source>
</evidence>
<evidence type="ECO:0000313" key="19">
    <source>
        <dbReference type="Proteomes" id="UP000030856"/>
    </source>
</evidence>
<keyword evidence="10" id="KW-0653">Protein transport</keyword>
<dbReference type="STRING" id="2340.JV46_18890"/>
<reference evidence="18 19" key="1">
    <citation type="journal article" date="2014" name="BMC Genomics">
        <title>The genome of the intracellular bacterium of the coastal bivalve, Solemya velum: a blueprint for thriving in and out of symbiosis.</title>
        <authorList>
            <person name="Dmytrenko O."/>
            <person name="Russell S.L."/>
            <person name="Loo W.T."/>
            <person name="Fontanez K.M."/>
            <person name="Liao L."/>
            <person name="Roeselers G."/>
            <person name="Sharma R."/>
            <person name="Stewart F.J."/>
            <person name="Newton I.L."/>
            <person name="Woyke T."/>
            <person name="Wu D."/>
            <person name="Lang J.M."/>
            <person name="Eisen J.A."/>
            <person name="Cavanaugh C.M."/>
        </authorList>
    </citation>
    <scope>NUCLEOTIDE SEQUENCE [LARGE SCALE GENOMIC DNA]</scope>
    <source>
        <strain evidence="18 19">WH</strain>
    </source>
</reference>
<gene>
    <name evidence="18" type="primary">gspF</name>
    <name evidence="18" type="ORF">JV46_18890</name>
</gene>
<feature type="transmembrane region" description="Helical" evidence="16">
    <location>
        <begin position="232"/>
        <end position="252"/>
    </location>
</feature>
<dbReference type="Pfam" id="PF00482">
    <property type="entry name" value="T2SSF"/>
    <property type="match status" value="2"/>
</dbReference>
<dbReference type="GO" id="GO:0005886">
    <property type="term" value="C:plasma membrane"/>
    <property type="evidence" value="ECO:0007669"/>
    <property type="project" value="UniProtKB-SubCell"/>
</dbReference>
<evidence type="ECO:0000256" key="6">
    <source>
        <dbReference type="ARBA" id="ARBA00022519"/>
    </source>
</evidence>
<keyword evidence="4 14" id="KW-0813">Transport</keyword>
<sequence length="412" mass="45214">MPAWSWEALDAQGRIRKGVQEADSPKHLRQLLRSDGLNPVSLQEASGRDLKKSEKGGSASSLTKRSVDRRLGATDLSMFTRQLATLLRARLPVEEALRVLVKQADKSWQKSLYTSVRSRVVEGVSLADALRQHPQAFPEYYAATVAAGEQSGQLEGVLERLADYAEQANETRQKVMLSMLYPVVVSIVAVLIVVILMVFVVPRMISVFEHMDQDLPLLTRGLIWLSDFLQNYGIVVAVVIAVAIALYTWAYTKPAFKLKMHRLILKMPFLAHVSREMNTGRFLITYGILLASKVSATQGMLTAAEVLANLEIREHIKNAAARVREGASIGSALGNTGFFSAMALNLIASGEASGNLAEMLERAGENQERTLQASVTTIVGIMEPVMIVIMGGVVMMIVLAILLPILQMNQMV</sequence>
<comment type="subcellular location">
    <subcellularLocation>
        <location evidence="2 14">Cell inner membrane</location>
        <topology evidence="2 14">Multi-pass membrane protein</topology>
    </subcellularLocation>
</comment>
<dbReference type="PRINTS" id="PR00812">
    <property type="entry name" value="BCTERIALGSPF"/>
</dbReference>
<dbReference type="InterPro" id="IPR018076">
    <property type="entry name" value="T2SS_GspF_dom"/>
</dbReference>
<name>A0A0B0HE31_SOVGS</name>
<keyword evidence="8" id="KW-0479">Metal-binding</keyword>
<keyword evidence="9" id="KW-0106">Calcium</keyword>
<dbReference type="GO" id="GO:0015628">
    <property type="term" value="P:protein secretion by the type II secretion system"/>
    <property type="evidence" value="ECO:0007669"/>
    <property type="project" value="InterPro"/>
</dbReference>
<feature type="region of interest" description="Disordered" evidence="15">
    <location>
        <begin position="44"/>
        <end position="64"/>
    </location>
</feature>
<dbReference type="OrthoDB" id="9805682at2"/>
<dbReference type="GO" id="GO:0046872">
    <property type="term" value="F:metal ion binding"/>
    <property type="evidence" value="ECO:0007669"/>
    <property type="project" value="UniProtKB-KW"/>
</dbReference>
<keyword evidence="7 14" id="KW-0812">Transmembrane</keyword>
<evidence type="ECO:0000259" key="17">
    <source>
        <dbReference type="Pfam" id="PF00482"/>
    </source>
</evidence>
<feature type="compositionally biased region" description="Basic and acidic residues" evidence="15">
    <location>
        <begin position="46"/>
        <end position="55"/>
    </location>
</feature>
<evidence type="ECO:0000256" key="3">
    <source>
        <dbReference type="ARBA" id="ARBA00005745"/>
    </source>
</evidence>
<keyword evidence="5" id="KW-1003">Cell membrane</keyword>
<keyword evidence="11 16" id="KW-1133">Transmembrane helix</keyword>
<dbReference type="GeneID" id="86990928"/>
<evidence type="ECO:0000313" key="18">
    <source>
        <dbReference type="EMBL" id="KHF25716.1"/>
    </source>
</evidence>
<dbReference type="Proteomes" id="UP000030856">
    <property type="component" value="Unassembled WGS sequence"/>
</dbReference>
<dbReference type="AlphaFoldDB" id="A0A0B0HE31"/>
<dbReference type="EMBL" id="JRAA01000001">
    <property type="protein sequence ID" value="KHF25716.1"/>
    <property type="molecule type" value="Genomic_DNA"/>
</dbReference>
<dbReference type="PANTHER" id="PTHR30012:SF0">
    <property type="entry name" value="TYPE II SECRETION SYSTEM PROTEIN F-RELATED"/>
    <property type="match status" value="1"/>
</dbReference>
<dbReference type="NCBIfam" id="TIGR02120">
    <property type="entry name" value="GspF"/>
    <property type="match status" value="1"/>
</dbReference>
<feature type="domain" description="Type II secretion system protein GspF" evidence="17">
    <location>
        <begin position="79"/>
        <end position="202"/>
    </location>
</feature>
<organism evidence="18 19">
    <name type="scientific">Solemya velum gill symbiont</name>
    <dbReference type="NCBI Taxonomy" id="2340"/>
    <lineage>
        <taxon>Bacteria</taxon>
        <taxon>Pseudomonadati</taxon>
        <taxon>Pseudomonadota</taxon>
        <taxon>Gammaproteobacteria</taxon>
        <taxon>sulfur-oxidizing symbionts</taxon>
    </lineage>
</organism>
<dbReference type="Gene3D" id="1.20.81.30">
    <property type="entry name" value="Type II secretion system (T2SS), domain F"/>
    <property type="match status" value="2"/>
</dbReference>
<dbReference type="FunFam" id="1.20.81.30:FF:000001">
    <property type="entry name" value="Type II secretion system protein F"/>
    <property type="match status" value="1"/>
</dbReference>
<protein>
    <recommendedName>
        <fullName evidence="13">General secretion pathway protein F</fullName>
    </recommendedName>
</protein>
<feature type="transmembrane region" description="Helical" evidence="16">
    <location>
        <begin position="385"/>
        <end position="406"/>
    </location>
</feature>
<proteinExistence type="inferred from homology"/>
<evidence type="ECO:0000256" key="12">
    <source>
        <dbReference type="ARBA" id="ARBA00023136"/>
    </source>
</evidence>